<feature type="compositionally biased region" description="Low complexity" evidence="2">
    <location>
        <begin position="355"/>
        <end position="375"/>
    </location>
</feature>
<dbReference type="InterPro" id="IPR036517">
    <property type="entry name" value="FF_domain_sf"/>
</dbReference>
<dbReference type="PANTHER" id="PTHR15377:SF3">
    <property type="entry name" value="WW DOMAIN-CONTAINING PROTEIN"/>
    <property type="match status" value="1"/>
</dbReference>
<reference evidence="5 6" key="1">
    <citation type="journal article" date="2020" name="Elife">
        <title>Loss of centromere function drives karyotype evolution in closely related Malassezia species.</title>
        <authorList>
            <person name="Sankaranarayanan S.R."/>
            <person name="Ianiri G."/>
            <person name="Coelho M.A."/>
            <person name="Reza M.H."/>
            <person name="Thimmappa B.C."/>
            <person name="Ganguly P."/>
            <person name="Vadnala R.N."/>
            <person name="Sun S."/>
            <person name="Siddharthan R."/>
            <person name="Tellgren-Roth C."/>
            <person name="Dawson T.L."/>
            <person name="Heitman J."/>
            <person name="Sanyal K."/>
        </authorList>
    </citation>
    <scope>NUCLEOTIDE SEQUENCE [LARGE SCALE GENOMIC DNA]</scope>
    <source>
        <strain evidence="5">CBS14141</strain>
    </source>
</reference>
<keyword evidence="6" id="KW-1185">Reference proteome</keyword>
<proteinExistence type="predicted"/>
<feature type="compositionally biased region" description="Low complexity" evidence="2">
    <location>
        <begin position="410"/>
        <end position="420"/>
    </location>
</feature>
<dbReference type="InterPro" id="IPR002713">
    <property type="entry name" value="FF_domain"/>
</dbReference>
<feature type="compositionally biased region" description="Pro residues" evidence="2">
    <location>
        <begin position="65"/>
        <end position="75"/>
    </location>
</feature>
<dbReference type="SMART" id="SM00441">
    <property type="entry name" value="FF"/>
    <property type="match status" value="2"/>
</dbReference>
<dbReference type="Gene3D" id="2.20.70.10">
    <property type="match status" value="1"/>
</dbReference>
<dbReference type="EMBL" id="CP046238">
    <property type="protein sequence ID" value="WFD49516.1"/>
    <property type="molecule type" value="Genomic_DNA"/>
</dbReference>
<protein>
    <recommendedName>
        <fullName evidence="7">WW domain-containing protein</fullName>
    </recommendedName>
</protein>
<dbReference type="InterPro" id="IPR045148">
    <property type="entry name" value="TCRG1-like"/>
</dbReference>
<dbReference type="PANTHER" id="PTHR15377">
    <property type="entry name" value="TRANSCRIPTION ELONGATION REGULATOR 1"/>
    <property type="match status" value="1"/>
</dbReference>
<feature type="region of interest" description="Disordered" evidence="2">
    <location>
        <begin position="436"/>
        <end position="455"/>
    </location>
</feature>
<evidence type="ECO:0000259" key="3">
    <source>
        <dbReference type="PROSITE" id="PS50020"/>
    </source>
</evidence>
<feature type="compositionally biased region" description="Acidic residues" evidence="2">
    <location>
        <begin position="80"/>
        <end position="90"/>
    </location>
</feature>
<dbReference type="InterPro" id="IPR036020">
    <property type="entry name" value="WW_dom_sf"/>
</dbReference>
<sequence>MDAERPREKVPIPGTDGWLRVTTTHGNVFYAQKKTKRSEWTVPDEIRAQVEAMDGRPTKRARTASPPPAPAPAAPVPEHAEDDADDDSEAELAPAPAPEPAAAAPPAAAPIPMAPDLSFEEGRALFLTMLSSLNGTAHEINPMAPWDRELPKFVHLPAYSALRSTRDREDVFNEWCKLRLREKRERSRAQPSAERGGTPSTPGAGASSDAARALRSLFKKHVVSTRTTFAEAQQKYGADPRFTAVPESEARAVFDAWLAELAEIKRTLARKADDAFVALLAEKLPPPASVRAEHGVAQLPDKAQAATIWASAKKTPGLVEDKRYDAVGSATRRAELFAQWVRGAGAGSDAAAATSARAAGEGAPGAGHTSSSTGGPTSGSTGGHTSSADPPGRTPLGTRVGRPRARPHAPRSAASVRCSSARPRCAATSRACTTATARHAPTSSPSSASKSFGSCSSTRCAMRASRGTTRCPCCAGTRGMRRRAVRATC</sequence>
<evidence type="ECO:0000313" key="6">
    <source>
        <dbReference type="Proteomes" id="UP000818624"/>
    </source>
</evidence>
<evidence type="ECO:0008006" key="7">
    <source>
        <dbReference type="Google" id="ProtNLM"/>
    </source>
</evidence>
<dbReference type="Gene3D" id="1.10.10.440">
    <property type="entry name" value="FF domain"/>
    <property type="match status" value="3"/>
</dbReference>
<feature type="region of interest" description="Disordered" evidence="2">
    <location>
        <begin position="355"/>
        <end position="420"/>
    </location>
</feature>
<feature type="domain" description="WW" evidence="3">
    <location>
        <begin position="12"/>
        <end position="45"/>
    </location>
</feature>
<dbReference type="SUPFAM" id="SSF81698">
    <property type="entry name" value="FF domain"/>
    <property type="match status" value="2"/>
</dbReference>
<gene>
    <name evidence="5" type="ORF">GLX27_004199</name>
</gene>
<name>A0ABY8EV91_MALFU</name>
<dbReference type="Proteomes" id="UP000818624">
    <property type="component" value="Chromosome 5"/>
</dbReference>
<accession>A0ABY8EV91</accession>
<dbReference type="InterPro" id="IPR001202">
    <property type="entry name" value="WW_dom"/>
</dbReference>
<evidence type="ECO:0000256" key="1">
    <source>
        <dbReference type="ARBA" id="ARBA00022737"/>
    </source>
</evidence>
<evidence type="ECO:0000259" key="4">
    <source>
        <dbReference type="PROSITE" id="PS51676"/>
    </source>
</evidence>
<feature type="region of interest" description="Disordered" evidence="2">
    <location>
        <begin position="33"/>
        <end position="114"/>
    </location>
</feature>
<feature type="domain" description="FF" evidence="4">
    <location>
        <begin position="207"/>
        <end position="260"/>
    </location>
</feature>
<keyword evidence="1" id="KW-0677">Repeat</keyword>
<evidence type="ECO:0000256" key="2">
    <source>
        <dbReference type="SAM" id="MobiDB-lite"/>
    </source>
</evidence>
<dbReference type="PROSITE" id="PS50020">
    <property type="entry name" value="WW_DOMAIN_2"/>
    <property type="match status" value="1"/>
</dbReference>
<dbReference type="PROSITE" id="PS51676">
    <property type="entry name" value="FF"/>
    <property type="match status" value="1"/>
</dbReference>
<evidence type="ECO:0000313" key="5">
    <source>
        <dbReference type="EMBL" id="WFD49516.1"/>
    </source>
</evidence>
<feature type="region of interest" description="Disordered" evidence="2">
    <location>
        <begin position="183"/>
        <end position="210"/>
    </location>
</feature>
<organism evidence="5 6">
    <name type="scientific">Malassezia furfur</name>
    <name type="common">Pityriasis versicolor infection agent</name>
    <name type="synonym">Pityrosporum furfur</name>
    <dbReference type="NCBI Taxonomy" id="55194"/>
    <lineage>
        <taxon>Eukaryota</taxon>
        <taxon>Fungi</taxon>
        <taxon>Dikarya</taxon>
        <taxon>Basidiomycota</taxon>
        <taxon>Ustilaginomycotina</taxon>
        <taxon>Malasseziomycetes</taxon>
        <taxon>Malasseziales</taxon>
        <taxon>Malasseziaceae</taxon>
        <taxon>Malassezia</taxon>
    </lineage>
</organism>
<dbReference type="Pfam" id="PF01846">
    <property type="entry name" value="FF"/>
    <property type="match status" value="2"/>
</dbReference>
<feature type="compositionally biased region" description="Basic and acidic residues" evidence="2">
    <location>
        <begin position="44"/>
        <end position="57"/>
    </location>
</feature>
<dbReference type="SUPFAM" id="SSF51045">
    <property type="entry name" value="WW domain"/>
    <property type="match status" value="1"/>
</dbReference>